<keyword evidence="3" id="KW-1185">Reference proteome</keyword>
<proteinExistence type="predicted"/>
<evidence type="ECO:0000313" key="3">
    <source>
        <dbReference type="Proteomes" id="UP000887458"/>
    </source>
</evidence>
<feature type="compositionally biased region" description="Polar residues" evidence="1">
    <location>
        <begin position="1"/>
        <end position="23"/>
    </location>
</feature>
<sequence>MYQPNQNYMPFNPFYNQQEQVSGPASPMSKPATVPSPMTLSQTQMTSPNVKFAKRETKSADRQKQKSISRMRIHPKESPQQVKLYQPPRRDSLTKNIVEKVKRIPSDAPTALIAPTDYEHIYSVKNTKARYHEDEQHRLAQIKHDHPNKK</sequence>
<evidence type="ECO:0000313" key="2">
    <source>
        <dbReference type="EMBL" id="KAH9413178.1"/>
    </source>
</evidence>
<feature type="region of interest" description="Disordered" evidence="1">
    <location>
        <begin position="1"/>
        <end position="93"/>
    </location>
</feature>
<accession>A0ABQ8IS81</accession>
<comment type="caution">
    <text evidence="2">The sequence shown here is derived from an EMBL/GenBank/DDBJ whole genome shotgun (WGS) entry which is preliminary data.</text>
</comment>
<gene>
    <name evidence="2" type="ORF">DERP_006864</name>
</gene>
<feature type="compositionally biased region" description="Basic and acidic residues" evidence="1">
    <location>
        <begin position="53"/>
        <end position="64"/>
    </location>
</feature>
<protein>
    <submittedName>
        <fullName evidence="2">Uncharacterized protein</fullName>
    </submittedName>
</protein>
<reference evidence="2 3" key="1">
    <citation type="journal article" date="2018" name="J. Allergy Clin. Immunol.">
        <title>High-quality assembly of Dermatophagoides pteronyssinus genome and transcriptome reveals a wide range of novel allergens.</title>
        <authorList>
            <person name="Liu X.Y."/>
            <person name="Yang K.Y."/>
            <person name="Wang M.Q."/>
            <person name="Kwok J.S."/>
            <person name="Zeng X."/>
            <person name="Yang Z."/>
            <person name="Xiao X.J."/>
            <person name="Lau C.P."/>
            <person name="Li Y."/>
            <person name="Huang Z.M."/>
            <person name="Ba J.G."/>
            <person name="Yim A.K."/>
            <person name="Ouyang C.Y."/>
            <person name="Ngai S.M."/>
            <person name="Chan T.F."/>
            <person name="Leung E.L."/>
            <person name="Liu L."/>
            <person name="Liu Z.G."/>
            <person name="Tsui S.K."/>
        </authorList>
    </citation>
    <scope>NUCLEOTIDE SEQUENCE [LARGE SCALE GENOMIC DNA]</scope>
    <source>
        <strain evidence="2">Derp</strain>
    </source>
</reference>
<name>A0ABQ8IS81_DERPT</name>
<dbReference type="EMBL" id="NJHN03000123">
    <property type="protein sequence ID" value="KAH9413178.1"/>
    <property type="molecule type" value="Genomic_DNA"/>
</dbReference>
<feature type="compositionally biased region" description="Polar residues" evidence="1">
    <location>
        <begin position="36"/>
        <end position="49"/>
    </location>
</feature>
<evidence type="ECO:0000256" key="1">
    <source>
        <dbReference type="SAM" id="MobiDB-lite"/>
    </source>
</evidence>
<reference evidence="2 3" key="2">
    <citation type="journal article" date="2022" name="Mol. Biol. Evol.">
        <title>Comparative Genomics Reveals Insights into the Divergent Evolution of Astigmatic Mites and Household Pest Adaptations.</title>
        <authorList>
            <person name="Xiong Q."/>
            <person name="Wan A.T."/>
            <person name="Liu X."/>
            <person name="Fung C.S."/>
            <person name="Xiao X."/>
            <person name="Malainual N."/>
            <person name="Hou J."/>
            <person name="Wang L."/>
            <person name="Wang M."/>
            <person name="Yang K.Y."/>
            <person name="Cui Y."/>
            <person name="Leung E.L."/>
            <person name="Nong W."/>
            <person name="Shin S.K."/>
            <person name="Au S.W."/>
            <person name="Jeong K.Y."/>
            <person name="Chew F.T."/>
            <person name="Hui J.H."/>
            <person name="Leung T.F."/>
            <person name="Tungtrongchitr A."/>
            <person name="Zhong N."/>
            <person name="Liu Z."/>
            <person name="Tsui S.K."/>
        </authorList>
    </citation>
    <scope>NUCLEOTIDE SEQUENCE [LARGE SCALE GENOMIC DNA]</scope>
    <source>
        <strain evidence="2">Derp</strain>
    </source>
</reference>
<dbReference type="Proteomes" id="UP000887458">
    <property type="component" value="Unassembled WGS sequence"/>
</dbReference>
<organism evidence="2 3">
    <name type="scientific">Dermatophagoides pteronyssinus</name>
    <name type="common">European house dust mite</name>
    <dbReference type="NCBI Taxonomy" id="6956"/>
    <lineage>
        <taxon>Eukaryota</taxon>
        <taxon>Metazoa</taxon>
        <taxon>Ecdysozoa</taxon>
        <taxon>Arthropoda</taxon>
        <taxon>Chelicerata</taxon>
        <taxon>Arachnida</taxon>
        <taxon>Acari</taxon>
        <taxon>Acariformes</taxon>
        <taxon>Sarcoptiformes</taxon>
        <taxon>Astigmata</taxon>
        <taxon>Psoroptidia</taxon>
        <taxon>Analgoidea</taxon>
        <taxon>Pyroglyphidae</taxon>
        <taxon>Dermatophagoidinae</taxon>
        <taxon>Dermatophagoides</taxon>
    </lineage>
</organism>